<evidence type="ECO:0000256" key="4">
    <source>
        <dbReference type="ARBA" id="ARBA00022679"/>
    </source>
</evidence>
<dbReference type="RefSeq" id="WP_263414220.1">
    <property type="nucleotide sequence ID" value="NZ_BAABBH010000001.1"/>
</dbReference>
<dbReference type="Gene3D" id="3.40.50.150">
    <property type="entry name" value="Vaccinia Virus protein VP39"/>
    <property type="match status" value="1"/>
</dbReference>
<dbReference type="PANTHER" id="PTHR31760:SF0">
    <property type="entry name" value="S-ADENOSYL-L-METHIONINE-DEPENDENT METHYLTRANSFERASES SUPERFAMILY PROTEIN"/>
    <property type="match status" value="1"/>
</dbReference>
<evidence type="ECO:0000256" key="5">
    <source>
        <dbReference type="ARBA" id="ARBA00022691"/>
    </source>
</evidence>
<dbReference type="EC" id="2.1.1.-" evidence="6"/>
<evidence type="ECO:0000313" key="7">
    <source>
        <dbReference type="EMBL" id="MFN2974209.1"/>
    </source>
</evidence>
<dbReference type="EMBL" id="JBJYXY010000001">
    <property type="protein sequence ID" value="MFN2974209.1"/>
    <property type="molecule type" value="Genomic_DNA"/>
</dbReference>
<keyword evidence="2 6" id="KW-0698">rRNA processing</keyword>
<evidence type="ECO:0000256" key="1">
    <source>
        <dbReference type="ARBA" id="ARBA00022490"/>
    </source>
</evidence>
<feature type="binding site" evidence="6">
    <location>
        <position position="79"/>
    </location>
    <ligand>
        <name>S-adenosyl-L-methionine</name>
        <dbReference type="ChEBI" id="CHEBI:59789"/>
    </ligand>
</feature>
<dbReference type="InterPro" id="IPR029063">
    <property type="entry name" value="SAM-dependent_MTases_sf"/>
</dbReference>
<dbReference type="GO" id="GO:0032259">
    <property type="term" value="P:methylation"/>
    <property type="evidence" value="ECO:0007669"/>
    <property type="project" value="UniProtKB-KW"/>
</dbReference>
<dbReference type="PANTHER" id="PTHR31760">
    <property type="entry name" value="S-ADENOSYL-L-METHIONINE-DEPENDENT METHYLTRANSFERASES SUPERFAMILY PROTEIN"/>
    <property type="match status" value="1"/>
</dbReference>
<feature type="binding site" evidence="6">
    <location>
        <position position="84"/>
    </location>
    <ligand>
        <name>S-adenosyl-L-methionine</name>
        <dbReference type="ChEBI" id="CHEBI:59789"/>
    </ligand>
</feature>
<name>A0ABW9KF05_9BACT</name>
<dbReference type="GO" id="GO:0008168">
    <property type="term" value="F:methyltransferase activity"/>
    <property type="evidence" value="ECO:0007669"/>
    <property type="project" value="UniProtKB-KW"/>
</dbReference>
<feature type="binding site" evidence="6">
    <location>
        <begin position="129"/>
        <end position="130"/>
    </location>
    <ligand>
        <name>S-adenosyl-L-methionine</name>
        <dbReference type="ChEBI" id="CHEBI:59789"/>
    </ligand>
</feature>
<keyword evidence="3 6" id="KW-0489">Methyltransferase</keyword>
<dbReference type="Proteomes" id="UP001634747">
    <property type="component" value="Unassembled WGS sequence"/>
</dbReference>
<evidence type="ECO:0000313" key="8">
    <source>
        <dbReference type="Proteomes" id="UP001634747"/>
    </source>
</evidence>
<evidence type="ECO:0000256" key="2">
    <source>
        <dbReference type="ARBA" id="ARBA00022552"/>
    </source>
</evidence>
<dbReference type="HAMAP" id="MF_00074">
    <property type="entry name" value="16SrRNA_methyltr_G"/>
    <property type="match status" value="1"/>
</dbReference>
<dbReference type="SUPFAM" id="SSF53335">
    <property type="entry name" value="S-adenosyl-L-methionine-dependent methyltransferases"/>
    <property type="match status" value="1"/>
</dbReference>
<dbReference type="NCBIfam" id="TIGR00138">
    <property type="entry name" value="rsmG_gidB"/>
    <property type="match status" value="1"/>
</dbReference>
<comment type="function">
    <text evidence="6">Specifically methylates the N7 position of a guanine in 16S rRNA.</text>
</comment>
<accession>A0ABW9KF05</accession>
<comment type="similarity">
    <text evidence="6">Belongs to the methyltransferase superfamily. RNA methyltransferase RsmG family.</text>
</comment>
<keyword evidence="1 6" id="KW-0963">Cytoplasm</keyword>
<keyword evidence="8" id="KW-1185">Reference proteome</keyword>
<dbReference type="Pfam" id="PF02527">
    <property type="entry name" value="GidB"/>
    <property type="match status" value="1"/>
</dbReference>
<comment type="caution">
    <text evidence="7">The sequence shown here is derived from an EMBL/GenBank/DDBJ whole genome shotgun (WGS) entry which is preliminary data.</text>
</comment>
<reference evidence="7 8" key="1">
    <citation type="submission" date="2024-12" db="EMBL/GenBank/DDBJ databases">
        <authorList>
            <person name="Lee Y."/>
        </authorList>
    </citation>
    <scope>NUCLEOTIDE SEQUENCE [LARGE SCALE GENOMIC DNA]</scope>
    <source>
        <strain evidence="7 8">03SUJ4</strain>
    </source>
</reference>
<comment type="caution">
    <text evidence="6">Lacks conserved residue(s) required for the propagation of feature annotation.</text>
</comment>
<evidence type="ECO:0000256" key="6">
    <source>
        <dbReference type="HAMAP-Rule" id="MF_00074"/>
    </source>
</evidence>
<comment type="subcellular location">
    <subcellularLocation>
        <location evidence="6">Cytoplasm</location>
    </subcellularLocation>
</comment>
<protein>
    <recommendedName>
        <fullName evidence="6">Ribosomal RNA small subunit methyltransferase G</fullName>
        <ecNumber evidence="6">2.1.1.-</ecNumber>
    </recommendedName>
    <alternativeName>
        <fullName evidence="6">16S rRNA 7-methylguanosine methyltransferase</fullName>
        <shortName evidence="6">16S rRNA m7G methyltransferase</shortName>
    </alternativeName>
</protein>
<gene>
    <name evidence="6 7" type="primary">rsmG</name>
    <name evidence="7" type="ORF">ACK2TP_00395</name>
</gene>
<sequence>MAKLDPAEIGVLLQPYLAEEPSRSLCERVQRYLALLEVWNKKLNLTSVREAAQMVERHMGESFYMARLLPEFQTMLDLGSGAGFPGLPISLMRPEADVMLAEAHAKKAVFLREAVWMTGSHARVWAHRVEEMERDYRFDVVTLRAVDNMPDALALAMDRLEPGGTLAFFTAQGGETRLPEAQWAHVATHNVPRSGGRILIATLAQ</sequence>
<keyword evidence="5 6" id="KW-0949">S-adenosyl-L-methionine</keyword>
<evidence type="ECO:0000256" key="3">
    <source>
        <dbReference type="ARBA" id="ARBA00022603"/>
    </source>
</evidence>
<dbReference type="InterPro" id="IPR003682">
    <property type="entry name" value="rRNA_ssu_MeTfrase_G"/>
</dbReference>
<organism evidence="7 8">
    <name type="scientific">Terriglobus aquaticus</name>
    <dbReference type="NCBI Taxonomy" id="940139"/>
    <lineage>
        <taxon>Bacteria</taxon>
        <taxon>Pseudomonadati</taxon>
        <taxon>Acidobacteriota</taxon>
        <taxon>Terriglobia</taxon>
        <taxon>Terriglobales</taxon>
        <taxon>Acidobacteriaceae</taxon>
        <taxon>Terriglobus</taxon>
    </lineage>
</organism>
<keyword evidence="4 6" id="KW-0808">Transferase</keyword>
<proteinExistence type="inferred from homology"/>
<feature type="binding site" evidence="6">
    <location>
        <position position="144"/>
    </location>
    <ligand>
        <name>S-adenosyl-L-methionine</name>
        <dbReference type="ChEBI" id="CHEBI:59789"/>
    </ligand>
</feature>